<name>A0A1S2LI10_9BACI</name>
<dbReference type="SUPFAM" id="SSF52540">
    <property type="entry name" value="P-loop containing nucleoside triphosphate hydrolases"/>
    <property type="match status" value="1"/>
</dbReference>
<proteinExistence type="predicted"/>
<dbReference type="PANTHER" id="PTHR13696">
    <property type="entry name" value="P-LOOP CONTAINING NUCLEOSIDE TRIPHOSPHATE HYDROLASE"/>
    <property type="match status" value="1"/>
</dbReference>
<sequence length="301" mass="34812">MTYAKKIFVGNYKGGVGKTTSIYQLALHMVGLGKRVLLIDLDPQCSLSEICIERTEKKRLDQLKDHESLNYIYDLWQQYKQFPSISFQIELRPLVKQTPENIHFIPSNTFYSNGGLDDLALKLEDEFEDLLPMQQFFRMSGIEENYDYILFDCPPSNNLITQGAFLVSDYYIIPSIIQTMSIRGVIHYIKTVENIYDRKCGKHKNKLLARSLFGEKPQLLGIFETLKKHSVENRPIINDLVHDLKEAKVETLLFTPTKEKYLFDTIIFHYEGIARATAAGEKRNDYATLTDEILDCIEMNS</sequence>
<dbReference type="PANTHER" id="PTHR13696:SF99">
    <property type="entry name" value="COBYRINIC ACID AC-DIAMIDE SYNTHASE"/>
    <property type="match status" value="1"/>
</dbReference>
<evidence type="ECO:0000259" key="1">
    <source>
        <dbReference type="Pfam" id="PF13614"/>
    </source>
</evidence>
<dbReference type="OrthoDB" id="9791162at2"/>
<feature type="domain" description="AAA" evidence="1">
    <location>
        <begin position="5"/>
        <end position="198"/>
    </location>
</feature>
<dbReference type="RefSeq" id="WP_071317919.1">
    <property type="nucleotide sequence ID" value="NZ_CP063356.2"/>
</dbReference>
<gene>
    <name evidence="3" type="ORF">AWH56_021170</name>
    <name evidence="2" type="ORF">AWH56_15335</name>
</gene>
<dbReference type="Proteomes" id="UP000180175">
    <property type="component" value="Chromosome"/>
</dbReference>
<dbReference type="AlphaFoldDB" id="A0A1S2LI10"/>
<dbReference type="KEGG" id="aia:AWH56_021170"/>
<reference evidence="2 4" key="1">
    <citation type="submission" date="2016-10" db="EMBL/GenBank/DDBJ databases">
        <title>Draft genome sequences of four alkaliphilic bacteria belonging to the Anaerobacillus genus.</title>
        <authorList>
            <person name="Bassil N.M."/>
            <person name="Lloyd J.R."/>
        </authorList>
    </citation>
    <scope>NUCLEOTIDE SEQUENCE [LARGE SCALE GENOMIC DNA]</scope>
    <source>
        <strain evidence="2 4">NB2006</strain>
    </source>
</reference>
<organism evidence="2 4">
    <name type="scientific">Anaerobacillus isosaccharinicus</name>
    <dbReference type="NCBI Taxonomy" id="1532552"/>
    <lineage>
        <taxon>Bacteria</taxon>
        <taxon>Bacillati</taxon>
        <taxon>Bacillota</taxon>
        <taxon>Bacilli</taxon>
        <taxon>Bacillales</taxon>
        <taxon>Bacillaceae</taxon>
        <taxon>Anaerobacillus</taxon>
    </lineage>
</organism>
<reference evidence="3" key="4">
    <citation type="submission" date="2020-10" db="EMBL/GenBank/DDBJ databases">
        <authorList>
            <person name="Bassil N.M."/>
            <person name="Lloyd J.R."/>
        </authorList>
    </citation>
    <scope>NUCLEOTIDE SEQUENCE</scope>
    <source>
        <strain evidence="3">NB2006</strain>
    </source>
</reference>
<evidence type="ECO:0000313" key="2">
    <source>
        <dbReference type="EMBL" id="OIJ11944.1"/>
    </source>
</evidence>
<keyword evidence="4" id="KW-1185">Reference proteome</keyword>
<reference evidence="3 4" key="3">
    <citation type="journal article" date="2019" name="Int. J. Syst. Evol. Microbiol.">
        <title>Anaerobacillus isosaccharinicus sp. nov., an alkaliphilic bacterium which degrades isosaccharinic acid.</title>
        <authorList>
            <person name="Bassil N.M."/>
            <person name="Lloyd J.R."/>
        </authorList>
    </citation>
    <scope>NUCLEOTIDE SEQUENCE [LARGE SCALE GENOMIC DNA]</scope>
    <source>
        <strain evidence="3 4">NB2006</strain>
    </source>
</reference>
<dbReference type="CDD" id="cd02042">
    <property type="entry name" value="ParAB_family"/>
    <property type="match status" value="1"/>
</dbReference>
<evidence type="ECO:0000313" key="3">
    <source>
        <dbReference type="EMBL" id="QOY35185.1"/>
    </source>
</evidence>
<dbReference type="EMBL" id="LQXD01000132">
    <property type="protein sequence ID" value="OIJ11944.1"/>
    <property type="molecule type" value="Genomic_DNA"/>
</dbReference>
<dbReference type="Gene3D" id="3.40.50.300">
    <property type="entry name" value="P-loop containing nucleotide triphosphate hydrolases"/>
    <property type="match status" value="1"/>
</dbReference>
<dbReference type="InterPro" id="IPR027417">
    <property type="entry name" value="P-loop_NTPase"/>
</dbReference>
<dbReference type="EMBL" id="CP063356">
    <property type="protein sequence ID" value="QOY35185.1"/>
    <property type="molecule type" value="Genomic_DNA"/>
</dbReference>
<reference evidence="3 4" key="2">
    <citation type="journal article" date="2017" name="Genome Announc.">
        <title>Draft Genome Sequences of Four Alkaliphilic Bacteria Belonging to the Anaerobacillus Genus.</title>
        <authorList>
            <person name="Bassil N.M."/>
            <person name="Lloyd J.R."/>
        </authorList>
    </citation>
    <scope>NUCLEOTIDE SEQUENCE [LARGE SCALE GENOMIC DNA]</scope>
    <source>
        <strain evidence="3 4">NB2006</strain>
    </source>
</reference>
<dbReference type="InterPro" id="IPR050678">
    <property type="entry name" value="DNA_Partitioning_ATPase"/>
</dbReference>
<accession>A0A1S2LI10</accession>
<dbReference type="Pfam" id="PF13614">
    <property type="entry name" value="AAA_31"/>
    <property type="match status" value="1"/>
</dbReference>
<evidence type="ECO:0000313" key="4">
    <source>
        <dbReference type="Proteomes" id="UP000180175"/>
    </source>
</evidence>
<protein>
    <submittedName>
        <fullName evidence="3">AAA family ATPase</fullName>
    </submittedName>
</protein>
<dbReference type="InterPro" id="IPR025669">
    <property type="entry name" value="AAA_dom"/>
</dbReference>